<dbReference type="GO" id="GO:0046856">
    <property type="term" value="P:phosphatidylinositol dephosphorylation"/>
    <property type="evidence" value="ECO:0007669"/>
    <property type="project" value="InterPro"/>
</dbReference>
<reference evidence="4 5" key="1">
    <citation type="submission" date="2015-07" db="EMBL/GenBank/DDBJ databases">
        <title>High-quality genome of monoxenous trypanosomatid Leptomonas pyrrhocoris.</title>
        <authorList>
            <person name="Flegontov P."/>
            <person name="Butenko A."/>
            <person name="Firsov S."/>
            <person name="Vlcek C."/>
            <person name="Logacheva M.D."/>
            <person name="Field M."/>
            <person name="Filatov D."/>
            <person name="Flegontova O."/>
            <person name="Gerasimov E."/>
            <person name="Jackson A.P."/>
            <person name="Kelly S."/>
            <person name="Opperdoes F."/>
            <person name="O'Reilly A."/>
            <person name="Votypka J."/>
            <person name="Yurchenko V."/>
            <person name="Lukes J."/>
        </authorList>
    </citation>
    <scope>NUCLEOTIDE SEQUENCE [LARGE SCALE GENOMIC DNA]</scope>
    <source>
        <strain evidence="4">H10</strain>
    </source>
</reference>
<dbReference type="Pfam" id="PF22669">
    <property type="entry name" value="Exo_endo_phos2"/>
    <property type="match status" value="1"/>
</dbReference>
<evidence type="ECO:0000313" key="5">
    <source>
        <dbReference type="Proteomes" id="UP000037923"/>
    </source>
</evidence>
<feature type="compositionally biased region" description="Basic and acidic residues" evidence="1">
    <location>
        <begin position="561"/>
        <end position="579"/>
    </location>
</feature>
<dbReference type="RefSeq" id="XP_015660627.1">
    <property type="nucleotide sequence ID" value="XM_015800620.1"/>
</dbReference>
<dbReference type="InterPro" id="IPR036691">
    <property type="entry name" value="Endo/exonu/phosph_ase_sf"/>
</dbReference>
<evidence type="ECO:0000259" key="3">
    <source>
        <dbReference type="SMART" id="SM00128"/>
    </source>
</evidence>
<feature type="transmembrane region" description="Helical" evidence="2">
    <location>
        <begin position="29"/>
        <end position="50"/>
    </location>
</feature>
<dbReference type="GeneID" id="26903601"/>
<dbReference type="AlphaFoldDB" id="A0A0N0DWT8"/>
<comment type="caution">
    <text evidence="4">The sequence shown here is derived from an EMBL/GenBank/DDBJ whole genome shotgun (WGS) entry which is preliminary data.</text>
</comment>
<gene>
    <name evidence="4" type="ORF">ABB37_03310</name>
</gene>
<dbReference type="EMBL" id="LGTL01000005">
    <property type="protein sequence ID" value="KPA82188.1"/>
    <property type="molecule type" value="Genomic_DNA"/>
</dbReference>
<accession>A0A0N0DWT8</accession>
<organism evidence="4 5">
    <name type="scientific">Leptomonas pyrrhocoris</name>
    <name type="common">Firebug parasite</name>
    <dbReference type="NCBI Taxonomy" id="157538"/>
    <lineage>
        <taxon>Eukaryota</taxon>
        <taxon>Discoba</taxon>
        <taxon>Euglenozoa</taxon>
        <taxon>Kinetoplastea</taxon>
        <taxon>Metakinetoplastina</taxon>
        <taxon>Trypanosomatida</taxon>
        <taxon>Trypanosomatidae</taxon>
        <taxon>Leishmaniinae</taxon>
        <taxon>Leptomonas</taxon>
    </lineage>
</organism>
<dbReference type="GO" id="GO:0004439">
    <property type="term" value="F:phosphatidylinositol-4,5-bisphosphate 5-phosphatase activity"/>
    <property type="evidence" value="ECO:0007669"/>
    <property type="project" value="TreeGrafter"/>
</dbReference>
<keyword evidence="5" id="KW-1185">Reference proteome</keyword>
<keyword evidence="2" id="KW-1133">Transmembrane helix</keyword>
<sequence>MPTKLQQQKPAPLVATMKTEGTSTHKAPLWARVIVIVVEVLVWALSLGFVKCIPVLERALGYSPQWHERDKAEKGIKGALRSGMGAACRLAQPLLRIETEFSQDTGVDSANVLTPRTATAYEETLKTRLQVNARIRSFLHDVSLEELEAPFLVNACTWNVDQQPPPVHEEAFMVWLLGHELTEELKHYQEHKRCVMANGGTVPTVSSPNATSTMRARKMFAAAAGTGNNSTSALQASLSPAVSEDQESNDPLQTEWQWLEGKFPDLLLVSLQEVEMTGTALVRESTQRRWEWTDAIIETLLAASDRAIEYRKLQVVQLVGLVLIVLVQAKHVDYVSHVRLSLTRTGALSMLGNKGSVAMRATIYGKRFLFISAHFVAHTYNEKKRTGNYQSALKDIRFNMPAWSDDESEVLQTFMNAAKASDQTMENSSMIDSSSWDPLFRFRNTAFPPSFSTAAETRVLDDHDYVFFFGDLNSRLHALPGLEIRESVENVEYDYLLCHDELRQVMVSGEAFDGFQEQWITFPPTYKFDRGTDAYDTSRKHRDPAWCDRVLFRVSENREAATLREEGERSNDLDARQGDGRNNGSNGSSPTSRRRSSGSHSSNAGGGAVHSSRAASPGGDWVSLEDLQRSALSQPVEAEVGSLSSSASSEYACDDDDRSKGSLLHSEQRAAAMVAVAAQNGFDSPLSLLHKKAASPTLLSRAASHPVWEHKRTAPTFCAVRRPRGAEPSSNPFAVRFPMVTNHINALEYTHVPALRQSDHRPVRARFEVKVVALEPSTVNEIVESVRQVIDD</sequence>
<feature type="region of interest" description="Disordered" evidence="1">
    <location>
        <begin position="561"/>
        <end position="620"/>
    </location>
</feature>
<protein>
    <submittedName>
        <fullName evidence="4">Inositol 5-phosphatase-like protein</fullName>
    </submittedName>
</protein>
<feature type="domain" description="Inositol polyphosphate-related phosphatase" evidence="3">
    <location>
        <begin position="232"/>
        <end position="579"/>
    </location>
</feature>
<feature type="region of interest" description="Disordered" evidence="1">
    <location>
        <begin position="633"/>
        <end position="665"/>
    </location>
</feature>
<dbReference type="OrthoDB" id="62798at2759"/>
<dbReference type="PANTHER" id="PTHR11200:SF300">
    <property type="entry name" value="TYPE II INOSITOL 1,4,5-TRISPHOSPHATE 5-PHOSPHATASE"/>
    <property type="match status" value="1"/>
</dbReference>
<evidence type="ECO:0000256" key="1">
    <source>
        <dbReference type="SAM" id="MobiDB-lite"/>
    </source>
</evidence>
<evidence type="ECO:0000313" key="4">
    <source>
        <dbReference type="EMBL" id="KPA82188.1"/>
    </source>
</evidence>
<keyword evidence="2" id="KW-0812">Transmembrane</keyword>
<dbReference type="PANTHER" id="PTHR11200">
    <property type="entry name" value="INOSITOL 5-PHOSPHATASE"/>
    <property type="match status" value="1"/>
</dbReference>
<dbReference type="Proteomes" id="UP000037923">
    <property type="component" value="Unassembled WGS sequence"/>
</dbReference>
<evidence type="ECO:0000256" key="2">
    <source>
        <dbReference type="SAM" id="Phobius"/>
    </source>
</evidence>
<dbReference type="Gene3D" id="3.60.10.10">
    <property type="entry name" value="Endonuclease/exonuclease/phosphatase"/>
    <property type="match status" value="1"/>
</dbReference>
<proteinExistence type="predicted"/>
<dbReference type="OMA" id="ISAHFVA"/>
<feature type="compositionally biased region" description="Low complexity" evidence="1">
    <location>
        <begin position="580"/>
        <end position="591"/>
    </location>
</feature>
<name>A0A0N0DWT8_LEPPY</name>
<dbReference type="SUPFAM" id="SSF56219">
    <property type="entry name" value="DNase I-like"/>
    <property type="match status" value="1"/>
</dbReference>
<dbReference type="VEuPathDB" id="TriTrypDB:LpyrH10_05_1700"/>
<dbReference type="InterPro" id="IPR046985">
    <property type="entry name" value="IP5"/>
</dbReference>
<keyword evidence="2" id="KW-0472">Membrane</keyword>
<dbReference type="InterPro" id="IPR000300">
    <property type="entry name" value="IPPc"/>
</dbReference>
<dbReference type="SMART" id="SM00128">
    <property type="entry name" value="IPPc"/>
    <property type="match status" value="1"/>
</dbReference>